<keyword evidence="1" id="KW-0805">Transcription regulation</keyword>
<dbReference type="PANTHER" id="PTHR30146:SF24">
    <property type="entry name" value="XYLOSE OPERON REGULATORY PROTEIN"/>
    <property type="match status" value="1"/>
</dbReference>
<dbReference type="SMART" id="SM00342">
    <property type="entry name" value="HTH_ARAC"/>
    <property type="match status" value="1"/>
</dbReference>
<evidence type="ECO:0000256" key="1">
    <source>
        <dbReference type="ARBA" id="ARBA00023015"/>
    </source>
</evidence>
<dbReference type="Pfam" id="PF13377">
    <property type="entry name" value="Peripla_BP_3"/>
    <property type="match status" value="1"/>
</dbReference>
<protein>
    <recommendedName>
        <fullName evidence="4">HTH araC/xylS-type domain-containing protein</fullName>
    </recommendedName>
</protein>
<comment type="caution">
    <text evidence="5">The sequence shown here is derived from an EMBL/GenBank/DDBJ whole genome shotgun (WGS) entry which is preliminary data.</text>
</comment>
<evidence type="ECO:0000313" key="5">
    <source>
        <dbReference type="EMBL" id="POR01312.1"/>
    </source>
</evidence>
<dbReference type="PANTHER" id="PTHR30146">
    <property type="entry name" value="LACI-RELATED TRANSCRIPTIONAL REPRESSOR"/>
    <property type="match status" value="1"/>
</dbReference>
<reference evidence="6" key="1">
    <citation type="submission" date="2015-12" db="EMBL/GenBank/DDBJ databases">
        <authorList>
            <person name="Lodha T.D."/>
            <person name="Chintalapati S."/>
            <person name="Chintalapati V.R."/>
            <person name="Sravanthi T."/>
        </authorList>
    </citation>
    <scope>NUCLEOTIDE SEQUENCE [LARGE SCALE GENOMIC DNA]</scope>
    <source>
        <strain evidence="6">JC133</strain>
    </source>
</reference>
<accession>A0A2S4JP89</accession>
<keyword evidence="3" id="KW-0804">Transcription</keyword>
<gene>
    <name evidence="5" type="ORF">AU468_08320</name>
</gene>
<dbReference type="Pfam" id="PF12833">
    <property type="entry name" value="HTH_18"/>
    <property type="match status" value="1"/>
</dbReference>
<evidence type="ECO:0000313" key="6">
    <source>
        <dbReference type="Proteomes" id="UP000237350"/>
    </source>
</evidence>
<dbReference type="Proteomes" id="UP000237350">
    <property type="component" value="Unassembled WGS sequence"/>
</dbReference>
<dbReference type="EMBL" id="LPWH01000067">
    <property type="protein sequence ID" value="POR01312.1"/>
    <property type="molecule type" value="Genomic_DNA"/>
</dbReference>
<evidence type="ECO:0000259" key="4">
    <source>
        <dbReference type="PROSITE" id="PS01124"/>
    </source>
</evidence>
<dbReference type="Gene3D" id="3.40.50.2300">
    <property type="match status" value="2"/>
</dbReference>
<dbReference type="GO" id="GO:0000976">
    <property type="term" value="F:transcription cis-regulatory region binding"/>
    <property type="evidence" value="ECO:0007669"/>
    <property type="project" value="TreeGrafter"/>
</dbReference>
<proteinExistence type="predicted"/>
<dbReference type="InterPro" id="IPR018060">
    <property type="entry name" value="HTH_AraC"/>
</dbReference>
<evidence type="ECO:0000256" key="3">
    <source>
        <dbReference type="ARBA" id="ARBA00023163"/>
    </source>
</evidence>
<name>A0A2S4JP89_9SPIO</name>
<dbReference type="AlphaFoldDB" id="A0A2S4JP89"/>
<keyword evidence="6" id="KW-1185">Reference proteome</keyword>
<dbReference type="Gene3D" id="1.10.10.60">
    <property type="entry name" value="Homeodomain-like"/>
    <property type="match status" value="1"/>
</dbReference>
<keyword evidence="2" id="KW-0238">DNA-binding</keyword>
<dbReference type="CDD" id="cd01543">
    <property type="entry name" value="PBP1_XylR"/>
    <property type="match status" value="1"/>
</dbReference>
<dbReference type="InterPro" id="IPR028082">
    <property type="entry name" value="Peripla_BP_I"/>
</dbReference>
<dbReference type="SUPFAM" id="SSF46689">
    <property type="entry name" value="Homeodomain-like"/>
    <property type="match status" value="1"/>
</dbReference>
<evidence type="ECO:0000256" key="2">
    <source>
        <dbReference type="ARBA" id="ARBA00023125"/>
    </source>
</evidence>
<dbReference type="GO" id="GO:0003700">
    <property type="term" value="F:DNA-binding transcription factor activity"/>
    <property type="evidence" value="ECO:0007669"/>
    <property type="project" value="InterPro"/>
</dbReference>
<dbReference type="InterPro" id="IPR046335">
    <property type="entry name" value="LacI/GalR-like_sensor"/>
</dbReference>
<sequence>MKRIALGLALSDYYDHGIARGIVRYARMKPGWQLFGHGWMFSPLEDLTSWRGDGVITRIESLREIEVMKNLPCPVIDVANGSRTEGIHRVYNNDIATGRIAGTHFIGNGFRSFAYCGISDGQWSRERRQGFLETISAIADAPDVPRFERPLEWWLKEPYSFELALFLARLPKPTGLFACNDKAGLRVSITCASQGIAVPEDIAILGVDNEEIPCELANPSMSSIELQLERIGYSAARVLDRLISPGSSPAREGDTDITIDPFQVIERRSTALYASEDPLVGEVFRVIRSDQGHTRSVSEIASELAVGRRTMEKHFREETGRTVHGAIVEQRVRVAAHLLKTTQLKTEAVAREAGFGSMQRFFAHFRHHLGVTPHQYRSR</sequence>
<dbReference type="InterPro" id="IPR009057">
    <property type="entry name" value="Homeodomain-like_sf"/>
</dbReference>
<dbReference type="PROSITE" id="PS01124">
    <property type="entry name" value="HTH_ARAC_FAMILY_2"/>
    <property type="match status" value="1"/>
</dbReference>
<organism evidence="5 6">
    <name type="scientific">Alkalispirochaeta sphaeroplastigenens</name>
    <dbReference type="NCBI Taxonomy" id="1187066"/>
    <lineage>
        <taxon>Bacteria</taxon>
        <taxon>Pseudomonadati</taxon>
        <taxon>Spirochaetota</taxon>
        <taxon>Spirochaetia</taxon>
        <taxon>Spirochaetales</taxon>
        <taxon>Spirochaetaceae</taxon>
        <taxon>Alkalispirochaeta</taxon>
    </lineage>
</organism>
<dbReference type="SUPFAM" id="SSF53822">
    <property type="entry name" value="Periplasmic binding protein-like I"/>
    <property type="match status" value="1"/>
</dbReference>
<feature type="domain" description="HTH araC/xylS-type" evidence="4">
    <location>
        <begin position="281"/>
        <end position="379"/>
    </location>
</feature>